<dbReference type="Proteomes" id="UP000287766">
    <property type="component" value="Unassembled WGS sequence"/>
</dbReference>
<feature type="domain" description="Peptidase S9 prolyl oligopeptidase catalytic" evidence="2">
    <location>
        <begin position="161"/>
        <end position="357"/>
    </location>
</feature>
<dbReference type="GO" id="GO:0052689">
    <property type="term" value="F:carboxylic ester hydrolase activity"/>
    <property type="evidence" value="ECO:0007669"/>
    <property type="project" value="UniProtKB-ARBA"/>
</dbReference>
<name>A0A7Z6ZV82_9GAMM</name>
<dbReference type="PANTHER" id="PTHR22946">
    <property type="entry name" value="DIENELACTONE HYDROLASE DOMAIN-CONTAINING PROTEIN-RELATED"/>
    <property type="match status" value="1"/>
</dbReference>
<evidence type="ECO:0000256" key="1">
    <source>
        <dbReference type="ARBA" id="ARBA00022801"/>
    </source>
</evidence>
<evidence type="ECO:0000313" key="3">
    <source>
        <dbReference type="EMBL" id="RUO42014.1"/>
    </source>
</evidence>
<protein>
    <submittedName>
        <fullName evidence="3">Peptidase</fullName>
    </submittedName>
</protein>
<dbReference type="GO" id="GO:0008236">
    <property type="term" value="F:serine-type peptidase activity"/>
    <property type="evidence" value="ECO:0007669"/>
    <property type="project" value="InterPro"/>
</dbReference>
<dbReference type="EMBL" id="PIPR01000001">
    <property type="protein sequence ID" value="RUO42014.1"/>
    <property type="molecule type" value="Genomic_DNA"/>
</dbReference>
<sequence>MAFLFVTSKSGRFNIGVLTVLNKRYLITLTIFSLCSVTAATAEIEPSQLLSTDTCFRSPFGSYSEWLSMISANTSRRVTDEAKIQESLSNFKSLFPEEEFEHYQQTLECQTFRYRSGDALVNGYVIHPKNSDRKLPVIIYNRGGNGNYGSVNMARMVGDLFPLAAENYIVVGTQYRGTFERNPEHQDEFGGADVRDVTRLFELLPEIPLAAIDRIGMVGTSRGAMQSYLALRNDIPVKALATIAGNVDLLKDLETRPAMEKVYANRIPNYEKNKKNELRNRSAIHWISEISPEVPILLIHGENDERVNAANSIAMAEELERLEREYKLVIYPQDGHDLRANKEAAFKELVEWFDTHL</sequence>
<proteinExistence type="predicted"/>
<keyword evidence="1" id="KW-0378">Hydrolase</keyword>
<gene>
    <name evidence="3" type="ORF">CWE22_07685</name>
</gene>
<dbReference type="InterPro" id="IPR001375">
    <property type="entry name" value="Peptidase_S9_cat"/>
</dbReference>
<dbReference type="GO" id="GO:0006508">
    <property type="term" value="P:proteolysis"/>
    <property type="evidence" value="ECO:0007669"/>
    <property type="project" value="InterPro"/>
</dbReference>
<evidence type="ECO:0000259" key="2">
    <source>
        <dbReference type="Pfam" id="PF00326"/>
    </source>
</evidence>
<dbReference type="Gene3D" id="3.40.50.1820">
    <property type="entry name" value="alpha/beta hydrolase"/>
    <property type="match status" value="1"/>
</dbReference>
<dbReference type="AlphaFoldDB" id="A0A7Z6ZV82"/>
<dbReference type="PANTHER" id="PTHR22946:SF9">
    <property type="entry name" value="POLYKETIDE TRANSFERASE AF380"/>
    <property type="match status" value="1"/>
</dbReference>
<dbReference type="Pfam" id="PF00326">
    <property type="entry name" value="Peptidase_S9"/>
    <property type="match status" value="1"/>
</dbReference>
<reference evidence="4" key="1">
    <citation type="journal article" date="2018" name="Front. Microbiol.">
        <title>Genome-Based Analysis Reveals the Taxonomy and Diversity of the Family Idiomarinaceae.</title>
        <authorList>
            <person name="Liu Y."/>
            <person name="Lai Q."/>
            <person name="Shao Z."/>
        </authorList>
    </citation>
    <scope>NUCLEOTIDE SEQUENCE [LARGE SCALE GENOMIC DNA]</scope>
    <source>
        <strain evidence="4">KYW314</strain>
    </source>
</reference>
<organism evidence="3 4">
    <name type="scientific">Pseudidiomarina aestuarii</name>
    <dbReference type="NCBI Taxonomy" id="624146"/>
    <lineage>
        <taxon>Bacteria</taxon>
        <taxon>Pseudomonadati</taxon>
        <taxon>Pseudomonadota</taxon>
        <taxon>Gammaproteobacteria</taxon>
        <taxon>Alteromonadales</taxon>
        <taxon>Idiomarinaceae</taxon>
        <taxon>Pseudidiomarina</taxon>
    </lineage>
</organism>
<evidence type="ECO:0000313" key="4">
    <source>
        <dbReference type="Proteomes" id="UP000287766"/>
    </source>
</evidence>
<accession>A0A7Z6ZV82</accession>
<dbReference type="InterPro" id="IPR029058">
    <property type="entry name" value="AB_hydrolase_fold"/>
</dbReference>
<dbReference type="SUPFAM" id="SSF53474">
    <property type="entry name" value="alpha/beta-Hydrolases"/>
    <property type="match status" value="1"/>
</dbReference>
<dbReference type="InterPro" id="IPR050261">
    <property type="entry name" value="FrsA_esterase"/>
</dbReference>
<comment type="caution">
    <text evidence="3">The sequence shown here is derived from an EMBL/GenBank/DDBJ whole genome shotgun (WGS) entry which is preliminary data.</text>
</comment>
<dbReference type="RefSeq" id="WP_169930740.1">
    <property type="nucleotide sequence ID" value="NZ_PIPR01000001.1"/>
</dbReference>
<keyword evidence="4" id="KW-1185">Reference proteome</keyword>